<gene>
    <name evidence="2" type="ORF">STSP_68400</name>
</gene>
<comment type="caution">
    <text evidence="2">The sequence shown here is derived from an EMBL/GenBank/DDBJ whole genome shotgun (WGS) entry which is preliminary data.</text>
</comment>
<feature type="chain" id="PRO_5008062789" evidence="1">
    <location>
        <begin position="28"/>
        <end position="138"/>
    </location>
</feature>
<feature type="signal peptide" evidence="1">
    <location>
        <begin position="1"/>
        <end position="27"/>
    </location>
</feature>
<dbReference type="OrthoDB" id="4275697at2"/>
<keyword evidence="1" id="KW-0732">Signal</keyword>
<keyword evidence="3" id="KW-1185">Reference proteome</keyword>
<reference evidence="2 3" key="1">
    <citation type="submission" date="2015-12" db="EMBL/GenBank/DDBJ databases">
        <title>Genome sequence of Streptomyces sp. G25.</title>
        <authorList>
            <person name="Poehlein A."/>
            <person name="Roettig A."/>
            <person name="Hiessl S."/>
            <person name="Hauschild P."/>
            <person name="Schauer J."/>
            <person name="Madkour M.H."/>
            <person name="Al-Ansari A.M."/>
            <person name="Almakishah N.H."/>
            <person name="Steinbuechel A."/>
            <person name="Daniel R."/>
        </authorList>
    </citation>
    <scope>NUCLEOTIDE SEQUENCE [LARGE SCALE GENOMIC DNA]</scope>
    <source>
        <strain evidence="3">G25(2015)</strain>
    </source>
</reference>
<dbReference type="RefSeq" id="WP_067284796.1">
    <property type="nucleotide sequence ID" value="NZ_LOHS01000174.1"/>
</dbReference>
<evidence type="ECO:0000313" key="3">
    <source>
        <dbReference type="Proteomes" id="UP000077381"/>
    </source>
</evidence>
<dbReference type="Proteomes" id="UP000077381">
    <property type="component" value="Unassembled WGS sequence"/>
</dbReference>
<evidence type="ECO:0000256" key="1">
    <source>
        <dbReference type="SAM" id="SignalP"/>
    </source>
</evidence>
<accession>A0A177HFZ5</accession>
<dbReference type="EMBL" id="LOHS01000174">
    <property type="protein sequence ID" value="OAH09841.1"/>
    <property type="molecule type" value="Genomic_DNA"/>
</dbReference>
<proteinExistence type="predicted"/>
<protein>
    <submittedName>
        <fullName evidence="2">Uncharacterized protein</fullName>
    </submittedName>
</protein>
<dbReference type="PATRIC" id="fig|1716141.3.peg.7235"/>
<dbReference type="AlphaFoldDB" id="A0A177HFZ5"/>
<name>A0A177HFZ5_9ACTN</name>
<organism evidence="2 3">
    <name type="scientific">Streptomyces jeddahensis</name>
    <dbReference type="NCBI Taxonomy" id="1716141"/>
    <lineage>
        <taxon>Bacteria</taxon>
        <taxon>Bacillati</taxon>
        <taxon>Actinomycetota</taxon>
        <taxon>Actinomycetes</taxon>
        <taxon>Kitasatosporales</taxon>
        <taxon>Streptomycetaceae</taxon>
        <taxon>Streptomyces</taxon>
    </lineage>
</organism>
<evidence type="ECO:0000313" key="2">
    <source>
        <dbReference type="EMBL" id="OAH09841.1"/>
    </source>
</evidence>
<sequence length="138" mass="14095">MSVLARVALTAGVAAALAGGALTPAAAQVSSPKDAKHTYTCSNKGGGPNHTVNCFGLITVNNVLNNTTITVGDINVLTDNQLDEIEIALATASGNSVNQNAAIQLLKLEGTVLNTYLQNFDIVLNASKVNVCALSVCV</sequence>